<evidence type="ECO:0000259" key="9">
    <source>
        <dbReference type="Pfam" id="PF08281"/>
    </source>
</evidence>
<dbReference type="SUPFAM" id="SSF88946">
    <property type="entry name" value="Sigma2 domain of RNA polymerase sigma factors"/>
    <property type="match status" value="1"/>
</dbReference>
<accession>A0AAC8ZVQ3</accession>
<evidence type="ECO:0000256" key="7">
    <source>
        <dbReference type="SAM" id="MobiDB-lite"/>
    </source>
</evidence>
<comment type="similarity">
    <text evidence="1 6">Belongs to the sigma-70 factor family. ECF subfamily.</text>
</comment>
<protein>
    <recommendedName>
        <fullName evidence="6">RNA polymerase sigma factor</fullName>
    </recommendedName>
</protein>
<dbReference type="InterPro" id="IPR013325">
    <property type="entry name" value="RNA_pol_sigma_r2"/>
</dbReference>
<dbReference type="PANTHER" id="PTHR43133">
    <property type="entry name" value="RNA POLYMERASE ECF-TYPE SIGMA FACTO"/>
    <property type="match status" value="1"/>
</dbReference>
<name>A0AAC8ZVQ3_9PROT</name>
<evidence type="ECO:0000256" key="2">
    <source>
        <dbReference type="ARBA" id="ARBA00023015"/>
    </source>
</evidence>
<evidence type="ECO:0000256" key="4">
    <source>
        <dbReference type="ARBA" id="ARBA00023125"/>
    </source>
</evidence>
<dbReference type="InterPro" id="IPR013324">
    <property type="entry name" value="RNA_pol_sigma_r3/r4-like"/>
</dbReference>
<evidence type="ECO:0000256" key="3">
    <source>
        <dbReference type="ARBA" id="ARBA00023082"/>
    </source>
</evidence>
<keyword evidence="2 6" id="KW-0805">Transcription regulation</keyword>
<dbReference type="Gene3D" id="1.10.10.10">
    <property type="entry name" value="Winged helix-like DNA-binding domain superfamily/Winged helix DNA-binding domain"/>
    <property type="match status" value="1"/>
</dbReference>
<dbReference type="RefSeq" id="WP_045583797.1">
    <property type="nucleotide sequence ID" value="NZ_CP012404.1"/>
</dbReference>
<reference evidence="10 11" key="2">
    <citation type="journal article" date="2016" name="Genome Announc.">
        <title>Complete Genome Sequence of a Strain of Azospirillum thiophilum Isolated from a Sulfide Spring.</title>
        <authorList>
            <person name="Fomenkov A."/>
            <person name="Vincze T."/>
            <person name="Grabovich M."/>
            <person name="Anton B.P."/>
            <person name="Dubinina G."/>
            <person name="Orlova M."/>
            <person name="Belousova E."/>
            <person name="Roberts R.J."/>
        </authorList>
    </citation>
    <scope>NUCLEOTIDE SEQUENCE [LARGE SCALE GENOMIC DNA]</scope>
    <source>
        <strain evidence="10 11">BV-S</strain>
    </source>
</reference>
<dbReference type="SUPFAM" id="SSF88659">
    <property type="entry name" value="Sigma3 and sigma4 domains of RNA polymerase sigma factors"/>
    <property type="match status" value="1"/>
</dbReference>
<evidence type="ECO:0000256" key="6">
    <source>
        <dbReference type="RuleBase" id="RU000716"/>
    </source>
</evidence>
<dbReference type="GO" id="GO:0016987">
    <property type="term" value="F:sigma factor activity"/>
    <property type="evidence" value="ECO:0007669"/>
    <property type="project" value="UniProtKB-KW"/>
</dbReference>
<keyword evidence="3 6" id="KW-0731">Sigma factor</keyword>
<dbReference type="InterPro" id="IPR036388">
    <property type="entry name" value="WH-like_DNA-bd_sf"/>
</dbReference>
<gene>
    <name evidence="10" type="ORF">AL072_25865</name>
</gene>
<dbReference type="InterPro" id="IPR014284">
    <property type="entry name" value="RNA_pol_sigma-70_dom"/>
</dbReference>
<proteinExistence type="inferred from homology"/>
<keyword evidence="4 6" id="KW-0238">DNA-binding</keyword>
<sequence>MSGPPVIEASDSDGEGDDALMGRVAGGDAGAFDRLAARHMRRAVALAQRMTGNPSDADEIAQEAFLRVWQHAGRWDGGRAAFTTWLYRIVMNLAIDRGRRPGWSPLEEAGDLPDEAPDIVARIAERQTALRVNRALAALPDRQRAAVVLFHQEGLSLRQAAEVLAMGESAFASLLARARAALKTALAGGDVP</sequence>
<organism evidence="10 11">
    <name type="scientific">Azospirillum thiophilum</name>
    <dbReference type="NCBI Taxonomy" id="528244"/>
    <lineage>
        <taxon>Bacteria</taxon>
        <taxon>Pseudomonadati</taxon>
        <taxon>Pseudomonadota</taxon>
        <taxon>Alphaproteobacteria</taxon>
        <taxon>Rhodospirillales</taxon>
        <taxon>Azospirillaceae</taxon>
        <taxon>Azospirillum</taxon>
    </lineage>
</organism>
<feature type="domain" description="RNA polymerase sigma-70 region 2" evidence="8">
    <location>
        <begin position="36"/>
        <end position="102"/>
    </location>
</feature>
<dbReference type="PROSITE" id="PS01063">
    <property type="entry name" value="SIGMA70_ECF"/>
    <property type="match status" value="1"/>
</dbReference>
<evidence type="ECO:0000313" key="11">
    <source>
        <dbReference type="Proteomes" id="UP000069935"/>
    </source>
</evidence>
<dbReference type="InterPro" id="IPR000838">
    <property type="entry name" value="RNA_pol_sigma70_ECF_CS"/>
</dbReference>
<dbReference type="PANTHER" id="PTHR43133:SF8">
    <property type="entry name" value="RNA POLYMERASE SIGMA FACTOR HI_1459-RELATED"/>
    <property type="match status" value="1"/>
</dbReference>
<dbReference type="InterPro" id="IPR007627">
    <property type="entry name" value="RNA_pol_sigma70_r2"/>
</dbReference>
<feature type="domain" description="RNA polymerase sigma factor 70 region 4 type 2" evidence="9">
    <location>
        <begin position="131"/>
        <end position="182"/>
    </location>
</feature>
<reference evidence="11" key="1">
    <citation type="submission" date="2015-08" db="EMBL/GenBank/DDBJ databases">
        <title>Complete Genome Sequence of Azospirillum thiophilum BV-S.</title>
        <authorList>
            <person name="Fomenkov A."/>
            <person name="Vincze T."/>
            <person name="Grabovich M."/>
            <person name="Dubinina G."/>
            <person name="Orlova M."/>
            <person name="Belousova E."/>
            <person name="Roberts R.J."/>
        </authorList>
    </citation>
    <scope>NUCLEOTIDE SEQUENCE [LARGE SCALE GENOMIC DNA]</scope>
    <source>
        <strain evidence="11">BV-S</strain>
    </source>
</reference>
<dbReference type="EMBL" id="CP012404">
    <property type="protein sequence ID" value="ALG74364.1"/>
    <property type="molecule type" value="Genomic_DNA"/>
</dbReference>
<keyword evidence="11" id="KW-1185">Reference proteome</keyword>
<dbReference type="KEGG" id="ati:AL072_25865"/>
<evidence type="ECO:0000256" key="5">
    <source>
        <dbReference type="ARBA" id="ARBA00023163"/>
    </source>
</evidence>
<dbReference type="NCBIfam" id="NF004113">
    <property type="entry name" value="PRK05602.1"/>
    <property type="match status" value="1"/>
</dbReference>
<dbReference type="GO" id="GO:0003677">
    <property type="term" value="F:DNA binding"/>
    <property type="evidence" value="ECO:0007669"/>
    <property type="project" value="UniProtKB-KW"/>
</dbReference>
<dbReference type="InterPro" id="IPR013249">
    <property type="entry name" value="RNA_pol_sigma70_r4_t2"/>
</dbReference>
<dbReference type="Gene3D" id="1.10.1740.10">
    <property type="match status" value="1"/>
</dbReference>
<evidence type="ECO:0000256" key="1">
    <source>
        <dbReference type="ARBA" id="ARBA00010641"/>
    </source>
</evidence>
<feature type="region of interest" description="Disordered" evidence="7">
    <location>
        <begin position="1"/>
        <end position="21"/>
    </location>
</feature>
<dbReference type="InterPro" id="IPR039425">
    <property type="entry name" value="RNA_pol_sigma-70-like"/>
</dbReference>
<dbReference type="Pfam" id="PF04542">
    <property type="entry name" value="Sigma70_r2"/>
    <property type="match status" value="1"/>
</dbReference>
<dbReference type="Pfam" id="PF08281">
    <property type="entry name" value="Sigma70_r4_2"/>
    <property type="match status" value="1"/>
</dbReference>
<dbReference type="GO" id="GO:0006352">
    <property type="term" value="P:DNA-templated transcription initiation"/>
    <property type="evidence" value="ECO:0007669"/>
    <property type="project" value="InterPro"/>
</dbReference>
<evidence type="ECO:0000313" key="10">
    <source>
        <dbReference type="EMBL" id="ALG74364.1"/>
    </source>
</evidence>
<dbReference type="Proteomes" id="UP000069935">
    <property type="component" value="Chromosome 4"/>
</dbReference>
<evidence type="ECO:0000259" key="8">
    <source>
        <dbReference type="Pfam" id="PF04542"/>
    </source>
</evidence>
<keyword evidence="5 6" id="KW-0804">Transcription</keyword>
<dbReference type="AlphaFoldDB" id="A0AAC8ZVQ3"/>
<dbReference type="NCBIfam" id="TIGR02937">
    <property type="entry name" value="sigma70-ECF"/>
    <property type="match status" value="1"/>
</dbReference>